<accession>A0AAE0ML77</accession>
<evidence type="ECO:0000256" key="1">
    <source>
        <dbReference type="ARBA" id="ARBA00004123"/>
    </source>
</evidence>
<dbReference type="SUPFAM" id="SSF63393">
    <property type="entry name" value="RNA polymerase subunits"/>
    <property type="match status" value="1"/>
</dbReference>
<dbReference type="PANTHER" id="PTHR12056:SF2">
    <property type="entry name" value="GEO11084P1"/>
    <property type="match status" value="1"/>
</dbReference>
<organism evidence="6 7">
    <name type="scientific">Cercophora scortea</name>
    <dbReference type="NCBI Taxonomy" id="314031"/>
    <lineage>
        <taxon>Eukaryota</taxon>
        <taxon>Fungi</taxon>
        <taxon>Dikarya</taxon>
        <taxon>Ascomycota</taxon>
        <taxon>Pezizomycotina</taxon>
        <taxon>Sordariomycetes</taxon>
        <taxon>Sordariomycetidae</taxon>
        <taxon>Sordariales</taxon>
        <taxon>Lasiosphaeriaceae</taxon>
        <taxon>Cercophora</taxon>
    </lineage>
</organism>
<evidence type="ECO:0000256" key="3">
    <source>
        <dbReference type="ARBA" id="ARBA00022833"/>
    </source>
</evidence>
<dbReference type="GO" id="GO:0008270">
    <property type="term" value="F:zinc ion binding"/>
    <property type="evidence" value="ECO:0007669"/>
    <property type="project" value="InterPro"/>
</dbReference>
<dbReference type="Proteomes" id="UP001286456">
    <property type="component" value="Unassembled WGS sequence"/>
</dbReference>
<dbReference type="InterPro" id="IPR029040">
    <property type="entry name" value="RPABC4/Spt4"/>
</dbReference>
<evidence type="ECO:0000256" key="5">
    <source>
        <dbReference type="ARBA" id="ARBA00025770"/>
    </source>
</evidence>
<dbReference type="Pfam" id="PF03604">
    <property type="entry name" value="Zn_ribbon_RPAB4"/>
    <property type="match status" value="1"/>
</dbReference>
<proteinExistence type="inferred from homology"/>
<dbReference type="GO" id="GO:0005666">
    <property type="term" value="C:RNA polymerase III complex"/>
    <property type="evidence" value="ECO:0007669"/>
    <property type="project" value="TreeGrafter"/>
</dbReference>
<evidence type="ECO:0000313" key="7">
    <source>
        <dbReference type="Proteomes" id="UP001286456"/>
    </source>
</evidence>
<dbReference type="SMART" id="SM00659">
    <property type="entry name" value="RPOLCX"/>
    <property type="match status" value="1"/>
</dbReference>
<comment type="caution">
    <text evidence="6">The sequence shown here is derived from an EMBL/GenBank/DDBJ whole genome shotgun (WGS) entry which is preliminary data.</text>
</comment>
<gene>
    <name evidence="6" type="ORF">B0T19DRAFT_18717</name>
</gene>
<evidence type="ECO:0000256" key="2">
    <source>
        <dbReference type="ARBA" id="ARBA00022723"/>
    </source>
</evidence>
<dbReference type="GO" id="GO:0003677">
    <property type="term" value="F:DNA binding"/>
    <property type="evidence" value="ECO:0007669"/>
    <property type="project" value="InterPro"/>
</dbReference>
<reference evidence="6" key="2">
    <citation type="submission" date="2023-06" db="EMBL/GenBank/DDBJ databases">
        <authorList>
            <consortium name="Lawrence Berkeley National Laboratory"/>
            <person name="Haridas S."/>
            <person name="Hensen N."/>
            <person name="Bonometti L."/>
            <person name="Westerberg I."/>
            <person name="Brannstrom I.O."/>
            <person name="Guillou S."/>
            <person name="Cros-Aarteil S."/>
            <person name="Calhoun S."/>
            <person name="Kuo A."/>
            <person name="Mondo S."/>
            <person name="Pangilinan J."/>
            <person name="Riley R."/>
            <person name="Labutti K."/>
            <person name="Andreopoulos B."/>
            <person name="Lipzen A."/>
            <person name="Chen C."/>
            <person name="Yanf M."/>
            <person name="Daum C."/>
            <person name="Ng V."/>
            <person name="Clum A."/>
            <person name="Steindorff A."/>
            <person name="Ohm R."/>
            <person name="Martin F."/>
            <person name="Silar P."/>
            <person name="Natvig D."/>
            <person name="Lalanne C."/>
            <person name="Gautier V."/>
            <person name="Ament-Velasquez S.L."/>
            <person name="Kruys A."/>
            <person name="Hutchinson M.I."/>
            <person name="Powell A.J."/>
            <person name="Barry K."/>
            <person name="Miller A.N."/>
            <person name="Grigoriev I.V."/>
            <person name="Debuchy R."/>
            <person name="Gladieux P."/>
            <person name="Thoren M.H."/>
            <person name="Johannesson H."/>
        </authorList>
    </citation>
    <scope>NUCLEOTIDE SEQUENCE</scope>
    <source>
        <strain evidence="6">SMH4131-1</strain>
    </source>
</reference>
<reference evidence="6" key="1">
    <citation type="journal article" date="2023" name="Mol. Phylogenet. Evol.">
        <title>Genome-scale phylogeny and comparative genomics of the fungal order Sordariales.</title>
        <authorList>
            <person name="Hensen N."/>
            <person name="Bonometti L."/>
            <person name="Westerberg I."/>
            <person name="Brannstrom I.O."/>
            <person name="Guillou S."/>
            <person name="Cros-Aarteil S."/>
            <person name="Calhoun S."/>
            <person name="Haridas S."/>
            <person name="Kuo A."/>
            <person name="Mondo S."/>
            <person name="Pangilinan J."/>
            <person name="Riley R."/>
            <person name="LaButti K."/>
            <person name="Andreopoulos B."/>
            <person name="Lipzen A."/>
            <person name="Chen C."/>
            <person name="Yan M."/>
            <person name="Daum C."/>
            <person name="Ng V."/>
            <person name="Clum A."/>
            <person name="Steindorff A."/>
            <person name="Ohm R.A."/>
            <person name="Martin F."/>
            <person name="Silar P."/>
            <person name="Natvig D.O."/>
            <person name="Lalanne C."/>
            <person name="Gautier V."/>
            <person name="Ament-Velasquez S.L."/>
            <person name="Kruys A."/>
            <person name="Hutchinson M.I."/>
            <person name="Powell A.J."/>
            <person name="Barry K."/>
            <person name="Miller A.N."/>
            <person name="Grigoriev I.V."/>
            <person name="Debuchy R."/>
            <person name="Gladieux P."/>
            <person name="Hiltunen Thoren M."/>
            <person name="Johannesson H."/>
        </authorList>
    </citation>
    <scope>NUCLEOTIDE SEQUENCE</scope>
    <source>
        <strain evidence="6">SMH4131-1</strain>
    </source>
</reference>
<dbReference type="InterPro" id="IPR006591">
    <property type="entry name" value="RNAP_P/RPABC4"/>
</dbReference>
<dbReference type="GO" id="GO:0005665">
    <property type="term" value="C:RNA polymerase II, core complex"/>
    <property type="evidence" value="ECO:0007669"/>
    <property type="project" value="TreeGrafter"/>
</dbReference>
<name>A0AAE0ML77_9PEZI</name>
<sequence length="122" mass="13809">MANIPNAAPRALFKSQLATRQTSHTINTCVRLVITRNPPALLAYPEKYDKMDATNMYNPQQASEVALTRPEYESPDGKVTYACYDCVSDVSLAARDAIRCQRCGCRLLYKKKTKRICQFWAV</sequence>
<evidence type="ECO:0000313" key="6">
    <source>
        <dbReference type="EMBL" id="KAK3335793.1"/>
    </source>
</evidence>
<dbReference type="GO" id="GO:0006351">
    <property type="term" value="P:DNA-templated transcription"/>
    <property type="evidence" value="ECO:0007669"/>
    <property type="project" value="InterPro"/>
</dbReference>
<protein>
    <submittedName>
        <fullName evidence="6">Uncharacterized protein</fullName>
    </submittedName>
</protein>
<dbReference type="PANTHER" id="PTHR12056">
    <property type="entry name" value="DNA-DIRECTED RNA POLYMERASES I, II, AND III"/>
    <property type="match status" value="1"/>
</dbReference>
<keyword evidence="3" id="KW-0862">Zinc</keyword>
<dbReference type="EMBL" id="JAUEPO010000001">
    <property type="protein sequence ID" value="KAK3335793.1"/>
    <property type="molecule type" value="Genomic_DNA"/>
</dbReference>
<dbReference type="GO" id="GO:0005736">
    <property type="term" value="C:RNA polymerase I complex"/>
    <property type="evidence" value="ECO:0007669"/>
    <property type="project" value="TreeGrafter"/>
</dbReference>
<dbReference type="InterPro" id="IPR039747">
    <property type="entry name" value="RPABC4"/>
</dbReference>
<comment type="subcellular location">
    <subcellularLocation>
        <location evidence="1">Nucleus</location>
    </subcellularLocation>
</comment>
<dbReference type="AlphaFoldDB" id="A0AAE0ML77"/>
<dbReference type="GO" id="GO:0003899">
    <property type="term" value="F:DNA-directed RNA polymerase activity"/>
    <property type="evidence" value="ECO:0007669"/>
    <property type="project" value="InterPro"/>
</dbReference>
<evidence type="ECO:0000256" key="4">
    <source>
        <dbReference type="ARBA" id="ARBA00023242"/>
    </source>
</evidence>
<keyword evidence="7" id="KW-1185">Reference proteome</keyword>
<keyword evidence="4" id="KW-0539">Nucleus</keyword>
<dbReference type="Gene3D" id="2.20.28.30">
    <property type="entry name" value="RNA polymerase ii, chain L"/>
    <property type="match status" value="1"/>
</dbReference>
<keyword evidence="2" id="KW-0479">Metal-binding</keyword>
<comment type="similarity">
    <text evidence="5">Belongs to the archaeal Rpo12/eukaryotic RPC10 RNA polymerase subunit family.</text>
</comment>